<dbReference type="Proteomes" id="UP000717328">
    <property type="component" value="Unassembled WGS sequence"/>
</dbReference>
<feature type="compositionally biased region" description="Polar residues" evidence="1">
    <location>
        <begin position="14"/>
        <end position="31"/>
    </location>
</feature>
<accession>A0A9P7GDA9</accession>
<reference evidence="3" key="1">
    <citation type="submission" date="2021-02" db="EMBL/GenBank/DDBJ databases">
        <authorList>
            <person name="Nieuwenhuis M."/>
            <person name="Van De Peppel L.J.J."/>
        </authorList>
    </citation>
    <scope>NUCLEOTIDE SEQUENCE</scope>
    <source>
        <strain evidence="3">D49</strain>
    </source>
</reference>
<protein>
    <submittedName>
        <fullName evidence="3">Uncharacterized protein</fullName>
    </submittedName>
</protein>
<feature type="compositionally biased region" description="Basic and acidic residues" evidence="1">
    <location>
        <begin position="45"/>
        <end position="61"/>
    </location>
</feature>
<dbReference type="EMBL" id="JABCKI010001859">
    <property type="protein sequence ID" value="KAG5648444.1"/>
    <property type="molecule type" value="Genomic_DNA"/>
</dbReference>
<evidence type="ECO:0000313" key="2">
    <source>
        <dbReference type="EMBL" id="KAG5648110.1"/>
    </source>
</evidence>
<gene>
    <name evidence="3" type="ORF">H0H81_007080</name>
    <name evidence="2" type="ORF">H0H81_007270</name>
</gene>
<evidence type="ECO:0000256" key="1">
    <source>
        <dbReference type="SAM" id="MobiDB-lite"/>
    </source>
</evidence>
<proteinExistence type="predicted"/>
<feature type="region of interest" description="Disordered" evidence="1">
    <location>
        <begin position="1"/>
        <end position="81"/>
    </location>
</feature>
<evidence type="ECO:0000313" key="4">
    <source>
        <dbReference type="Proteomes" id="UP000717328"/>
    </source>
</evidence>
<keyword evidence="4" id="KW-1185">Reference proteome</keyword>
<evidence type="ECO:0000313" key="3">
    <source>
        <dbReference type="EMBL" id="KAG5648444.1"/>
    </source>
</evidence>
<sequence>MPVDADIDPKTATDTDPQSFGTLGDCNSGTATGLGRTAMSADAAHVADDDPRLRASPEPAHHNSVGGSHGTLSKPGDSDVNSEAITVIPSQSSATDIVESKSALALVIDAGNDRSLDRAISSGQVLVLDDSAKTSTKKQKKKSAAELSDLAYTSGPTVKPYETWDSDEKLEAAINEHLVSFVRNQMLRKQFDDLNSDSTKVIPHVQLPPTVRSIIRDVRHVGRNGATTTRELALHVLTSSQLNIECLRHKWSRGTQGAIGPRIMGTRSHPAILTGNLANCGCSQEDVLWDFLFWKTAEGPRDGRRDPAFEDHSLPATLRPYIKMYDERHGLKLDDHYTWDINAKGMDGVCTEITEYNSPSHQLVMMQRTIVSLNAKVKQFQENIAKGMEIVAELAGVDPLVFADCLPK</sequence>
<organism evidence="3 4">
    <name type="scientific">Sphagnurus paluster</name>
    <dbReference type="NCBI Taxonomy" id="117069"/>
    <lineage>
        <taxon>Eukaryota</taxon>
        <taxon>Fungi</taxon>
        <taxon>Dikarya</taxon>
        <taxon>Basidiomycota</taxon>
        <taxon>Agaricomycotina</taxon>
        <taxon>Agaricomycetes</taxon>
        <taxon>Agaricomycetidae</taxon>
        <taxon>Agaricales</taxon>
        <taxon>Tricholomatineae</taxon>
        <taxon>Lyophyllaceae</taxon>
        <taxon>Sphagnurus</taxon>
    </lineage>
</organism>
<dbReference type="AlphaFoldDB" id="A0A9P7GDA9"/>
<comment type="caution">
    <text evidence="3">The sequence shown here is derived from an EMBL/GenBank/DDBJ whole genome shotgun (WGS) entry which is preliminary data.</text>
</comment>
<name>A0A9P7GDA9_9AGAR</name>
<dbReference type="EMBL" id="JABCKI010001933">
    <property type="protein sequence ID" value="KAG5648110.1"/>
    <property type="molecule type" value="Genomic_DNA"/>
</dbReference>
<reference evidence="3" key="2">
    <citation type="submission" date="2021-10" db="EMBL/GenBank/DDBJ databases">
        <title>Phylogenomics reveals ancestral predisposition of the termite-cultivated fungus Termitomyces towards a domesticated lifestyle.</title>
        <authorList>
            <person name="Auxier B."/>
            <person name="Grum-Grzhimaylo A."/>
            <person name="Cardenas M.E."/>
            <person name="Lodge J.D."/>
            <person name="Laessoe T."/>
            <person name="Pedersen O."/>
            <person name="Smith M.E."/>
            <person name="Kuyper T.W."/>
            <person name="Franco-Molano E.A."/>
            <person name="Baroni T.J."/>
            <person name="Aanen D.K."/>
        </authorList>
    </citation>
    <scope>NUCLEOTIDE SEQUENCE</scope>
    <source>
        <strain evidence="3">D49</strain>
    </source>
</reference>